<evidence type="ECO:0000313" key="1">
    <source>
        <dbReference type="EMBL" id="KAJ9121705.1"/>
    </source>
</evidence>
<protein>
    <submittedName>
        <fullName evidence="1">Uncharacterized protein</fullName>
    </submittedName>
</protein>
<dbReference type="EMBL" id="JASBWU010000005">
    <property type="protein sequence ID" value="KAJ9121705.1"/>
    <property type="molecule type" value="Genomic_DNA"/>
</dbReference>
<gene>
    <name evidence="1" type="ORF">QFC22_002325</name>
</gene>
<organism evidence="1 2">
    <name type="scientific">Naganishia vaughanmartiniae</name>
    <dbReference type="NCBI Taxonomy" id="1424756"/>
    <lineage>
        <taxon>Eukaryota</taxon>
        <taxon>Fungi</taxon>
        <taxon>Dikarya</taxon>
        <taxon>Basidiomycota</taxon>
        <taxon>Agaricomycotina</taxon>
        <taxon>Tremellomycetes</taxon>
        <taxon>Filobasidiales</taxon>
        <taxon>Filobasidiaceae</taxon>
        <taxon>Naganishia</taxon>
    </lineage>
</organism>
<dbReference type="Proteomes" id="UP001243375">
    <property type="component" value="Unassembled WGS sequence"/>
</dbReference>
<comment type="caution">
    <text evidence="1">The sequence shown here is derived from an EMBL/GenBank/DDBJ whole genome shotgun (WGS) entry which is preliminary data.</text>
</comment>
<keyword evidence="2" id="KW-1185">Reference proteome</keyword>
<proteinExistence type="predicted"/>
<evidence type="ECO:0000313" key="2">
    <source>
        <dbReference type="Proteomes" id="UP001243375"/>
    </source>
</evidence>
<reference evidence="1" key="1">
    <citation type="submission" date="2023-04" db="EMBL/GenBank/DDBJ databases">
        <title>Draft Genome sequencing of Naganishia species isolated from polar environments using Oxford Nanopore Technology.</title>
        <authorList>
            <person name="Leo P."/>
            <person name="Venkateswaran K."/>
        </authorList>
    </citation>
    <scope>NUCLEOTIDE SEQUENCE</scope>
    <source>
        <strain evidence="1">MNA-CCFEE 5425</strain>
    </source>
</reference>
<sequence length="351" mass="38760">MNSQPGFDAGGPSMASQIPVHIPTDPNGVLRETDGAVSLLANSALVVVRQLEMLNVFMGFEQANKYAILNPQGEHVGYMAEEDQGFLSVMMRQALRTHRPFRSVVMDKHGTPVLWIRRPFAFINSKIFVHAEPEETGGNSRLVGEAQQEWHPWRRRYNIFKHREETFKQFARIDSGFWAWDFWLKDADDRIMASINRNFTGFGRELFTDTGQYVIRFDAVEQELALKQADNSANPSQAAPSLVIPPSATDLTLDERAMALATAVTIDIDYFSRHSGSGGMGFPFFMWGGGVGDDYGRGASDGEASAGAGGAAGAGVGMQEGMQEDMYPDEEVYPEELGPDIGLGDEFEDPF</sequence>
<accession>A0ACC2XCD1</accession>
<name>A0ACC2XCD1_9TREE</name>